<sequence>MKLKSVLLEILIVLFIAGSIYITINYKDGLNKESDYAIGIACGALFGLYLHFWTVKKDLKLTEHLNIDKAIQTWRYLMLFFAISFFVMSYLYVEEIILNPRIACVMVLIWMMAIGNYRANIEPNQETVSVYFDDEEINKKSKRFLGKIQVFGALITITLVLILPENINYYSIGIYFISLLLLPYLYARKLHKKKFA</sequence>
<organism evidence="2 3">
    <name type="scientific">Arcicella rosea</name>
    <dbReference type="NCBI Taxonomy" id="502909"/>
    <lineage>
        <taxon>Bacteria</taxon>
        <taxon>Pseudomonadati</taxon>
        <taxon>Bacteroidota</taxon>
        <taxon>Cytophagia</taxon>
        <taxon>Cytophagales</taxon>
        <taxon>Flectobacillaceae</taxon>
        <taxon>Arcicella</taxon>
    </lineage>
</organism>
<feature type="transmembrane region" description="Helical" evidence="1">
    <location>
        <begin position="99"/>
        <end position="117"/>
    </location>
</feature>
<evidence type="ECO:0000313" key="3">
    <source>
        <dbReference type="Proteomes" id="UP000524404"/>
    </source>
</evidence>
<dbReference type="EMBL" id="JACHKT010000019">
    <property type="protein sequence ID" value="MBB6004089.1"/>
    <property type="molecule type" value="Genomic_DNA"/>
</dbReference>
<feature type="transmembrane region" description="Helical" evidence="1">
    <location>
        <begin position="36"/>
        <end position="55"/>
    </location>
</feature>
<evidence type="ECO:0000313" key="2">
    <source>
        <dbReference type="EMBL" id="MBB6004089.1"/>
    </source>
</evidence>
<keyword evidence="1" id="KW-1133">Transmembrane helix</keyword>
<dbReference type="Proteomes" id="UP000524404">
    <property type="component" value="Unassembled WGS sequence"/>
</dbReference>
<evidence type="ECO:0000256" key="1">
    <source>
        <dbReference type="SAM" id="Phobius"/>
    </source>
</evidence>
<protein>
    <submittedName>
        <fullName evidence="2">Peptidoglycan/LPS O-acetylase OafA/YrhL</fullName>
    </submittedName>
</protein>
<feature type="transmembrane region" description="Helical" evidence="1">
    <location>
        <begin position="144"/>
        <end position="163"/>
    </location>
</feature>
<proteinExistence type="predicted"/>
<gene>
    <name evidence="2" type="ORF">HNP25_002751</name>
</gene>
<comment type="caution">
    <text evidence="2">The sequence shown here is derived from an EMBL/GenBank/DDBJ whole genome shotgun (WGS) entry which is preliminary data.</text>
</comment>
<dbReference type="AlphaFoldDB" id="A0A841ERS7"/>
<keyword evidence="1" id="KW-0812">Transmembrane</keyword>
<dbReference type="RefSeq" id="WP_184134881.1">
    <property type="nucleotide sequence ID" value="NZ_JACHKT010000019.1"/>
</dbReference>
<name>A0A841ERS7_9BACT</name>
<accession>A0A841ERS7</accession>
<keyword evidence="3" id="KW-1185">Reference proteome</keyword>
<feature type="transmembrane region" description="Helical" evidence="1">
    <location>
        <begin position="169"/>
        <end position="187"/>
    </location>
</feature>
<feature type="transmembrane region" description="Helical" evidence="1">
    <location>
        <begin position="7"/>
        <end position="24"/>
    </location>
</feature>
<feature type="transmembrane region" description="Helical" evidence="1">
    <location>
        <begin position="76"/>
        <end position="93"/>
    </location>
</feature>
<reference evidence="2 3" key="1">
    <citation type="submission" date="2020-08" db="EMBL/GenBank/DDBJ databases">
        <title>Functional genomics of gut bacteria from endangered species of beetles.</title>
        <authorList>
            <person name="Carlos-Shanley C."/>
        </authorList>
    </citation>
    <scope>NUCLEOTIDE SEQUENCE [LARGE SCALE GENOMIC DNA]</scope>
    <source>
        <strain evidence="2 3">S00070</strain>
    </source>
</reference>
<keyword evidence="1" id="KW-0472">Membrane</keyword>